<sequence length="280" mass="29624">MELSVIPSMSARSGLKILIGCLLLSSLAWTPAGAQAISLTPFVAPLNDFAELGFIVPTDVAVEAESLNDKNYTEGRYLVASLLLNESRVFLYLLYPCQPPEVQLDAEGLKDLIEVFDPTLNETIYSPAPLNITDRSAIWGQIGNYVLVAHQPSNQTVSIVFIDENVTETVVEYLLGSLEITVNENATLLSPGYCESALGAGSAVPEAAAETPAPEVATNETAAPSETVATTEPEVAPSDAVGATAPVEPVQNASGTSVEKTQADLAAIKDQFQQKFGLKV</sequence>
<dbReference type="HOGENOM" id="CLU_999689_0_0_2"/>
<accession>G7WMJ1</accession>
<organism evidence="2 3">
    <name type="scientific">Methanothrix harundinacea (strain 6Ac)</name>
    <name type="common">Methanosaeta harundinacea</name>
    <dbReference type="NCBI Taxonomy" id="1110509"/>
    <lineage>
        <taxon>Archaea</taxon>
        <taxon>Methanobacteriati</taxon>
        <taxon>Methanobacteriota</taxon>
        <taxon>Stenosarchaea group</taxon>
        <taxon>Methanomicrobia</taxon>
        <taxon>Methanotrichales</taxon>
        <taxon>Methanotrichaceae</taxon>
        <taxon>Methanothrix</taxon>
    </lineage>
</organism>
<dbReference type="AlphaFoldDB" id="G7WMJ1"/>
<feature type="compositionally biased region" description="Low complexity" evidence="1">
    <location>
        <begin position="205"/>
        <end position="224"/>
    </location>
</feature>
<proteinExistence type="predicted"/>
<dbReference type="STRING" id="1110509.Mhar_1118"/>
<name>G7WMJ1_METH6</name>
<evidence type="ECO:0000313" key="3">
    <source>
        <dbReference type="Proteomes" id="UP000005877"/>
    </source>
</evidence>
<feature type="region of interest" description="Disordered" evidence="1">
    <location>
        <begin position="205"/>
        <end position="258"/>
    </location>
</feature>
<dbReference type="OrthoDB" id="386044at2157"/>
<dbReference type="GeneID" id="12510287"/>
<gene>
    <name evidence="2" type="ordered locus">Mhar_1118</name>
</gene>
<dbReference type="PATRIC" id="fig|1110509.7.peg.1243"/>
<dbReference type="KEGG" id="mhi:Mhar_1118"/>
<keyword evidence="3" id="KW-1185">Reference proteome</keyword>
<dbReference type="EMBL" id="CP003117">
    <property type="protein sequence ID" value="AET64486.1"/>
    <property type="molecule type" value="Genomic_DNA"/>
</dbReference>
<protein>
    <submittedName>
        <fullName evidence="2">Uncharacterized protein</fullName>
    </submittedName>
</protein>
<evidence type="ECO:0000313" key="2">
    <source>
        <dbReference type="EMBL" id="AET64486.1"/>
    </source>
</evidence>
<evidence type="ECO:0000256" key="1">
    <source>
        <dbReference type="SAM" id="MobiDB-lite"/>
    </source>
</evidence>
<dbReference type="RefSeq" id="WP_014586671.1">
    <property type="nucleotide sequence ID" value="NC_017527.1"/>
</dbReference>
<reference evidence="2 3" key="1">
    <citation type="journal article" date="2012" name="PLoS ONE">
        <title>The genome characteristics and predicted function of methyl-group oxidation pathway in the obligate aceticlastic methanogens, Methanosaeta spp.</title>
        <authorList>
            <person name="Zhu J."/>
            <person name="Zheng H."/>
            <person name="Ai G."/>
            <person name="Zhang G."/>
            <person name="Liu D."/>
            <person name="Liu X."/>
            <person name="Dong X."/>
        </authorList>
    </citation>
    <scope>NUCLEOTIDE SEQUENCE [LARGE SCALE GENOMIC DNA]</scope>
    <source>
        <strain evidence="2 3">6Ac</strain>
    </source>
</reference>
<dbReference type="Proteomes" id="UP000005877">
    <property type="component" value="Chromosome"/>
</dbReference>